<organism evidence="1 2">
    <name type="scientific">Taenia crassiceps</name>
    <dbReference type="NCBI Taxonomy" id="6207"/>
    <lineage>
        <taxon>Eukaryota</taxon>
        <taxon>Metazoa</taxon>
        <taxon>Spiralia</taxon>
        <taxon>Lophotrochozoa</taxon>
        <taxon>Platyhelminthes</taxon>
        <taxon>Cestoda</taxon>
        <taxon>Eucestoda</taxon>
        <taxon>Cyclophyllidea</taxon>
        <taxon>Taeniidae</taxon>
        <taxon>Taenia</taxon>
    </lineage>
</organism>
<sequence>MCADIAASLNTIGCVGGSSGVQLIVQVFARGPFDPLANQAPSSHLTIPHNSTLQFVHSHALPTLWMVDGCEALQERLAISLQFHRNGQIEFGKGHLLMRTSRARASSSATVSTALPSRWDSPRWQLGHTNSWCAGKTATYTDELVFSPLRQEKKLPPHCISLHASSQTALTTKSTPAINSGGTWPPLHFTSLHPSTVPFTRLTAALTRDGRKRLHHSRSYQRHTFVSLSHRLWQSSAPSTSVAGKLIYLFRPLTLSPNAPLICFRFRIRIRIRILIIIPNVMVGVMEWSS</sequence>
<gene>
    <name evidence="1" type="ORF">TcWFU_003747</name>
</gene>
<evidence type="ECO:0000313" key="2">
    <source>
        <dbReference type="Proteomes" id="UP001651158"/>
    </source>
</evidence>
<dbReference type="EMBL" id="JAKROA010000002">
    <property type="protein sequence ID" value="KAL5110143.1"/>
    <property type="molecule type" value="Genomic_DNA"/>
</dbReference>
<name>A0ABR4QKQ3_9CEST</name>
<comment type="caution">
    <text evidence="1">The sequence shown here is derived from an EMBL/GenBank/DDBJ whole genome shotgun (WGS) entry which is preliminary data.</text>
</comment>
<dbReference type="Proteomes" id="UP001651158">
    <property type="component" value="Unassembled WGS sequence"/>
</dbReference>
<accession>A0ABR4QKQ3</accession>
<proteinExistence type="predicted"/>
<protein>
    <submittedName>
        <fullName evidence="1">Uncharacterized protein</fullName>
    </submittedName>
</protein>
<reference evidence="1 2" key="1">
    <citation type="journal article" date="2022" name="Front. Cell. Infect. Microbiol.">
        <title>The Genomes of Two Strains of Taenia crassiceps the Animal Model for the Study of Human Cysticercosis.</title>
        <authorList>
            <person name="Bobes R.J."/>
            <person name="Estrada K."/>
            <person name="Rios-Valencia D.G."/>
            <person name="Calderon-Gallegos A."/>
            <person name="de la Torre P."/>
            <person name="Carrero J.C."/>
            <person name="Sanchez-Flores A."/>
            <person name="Laclette J.P."/>
        </authorList>
    </citation>
    <scope>NUCLEOTIDE SEQUENCE [LARGE SCALE GENOMIC DNA]</scope>
    <source>
        <strain evidence="1">WFUcys</strain>
    </source>
</reference>
<keyword evidence="2" id="KW-1185">Reference proteome</keyword>
<evidence type="ECO:0000313" key="1">
    <source>
        <dbReference type="EMBL" id="KAL5110143.1"/>
    </source>
</evidence>